<keyword evidence="7" id="KW-0256">Endoplasmic reticulum</keyword>
<evidence type="ECO:0000256" key="2">
    <source>
        <dbReference type="ARBA" id="ARBA00005189"/>
    </source>
</evidence>
<comment type="pathway">
    <text evidence="2">Lipid metabolism.</text>
</comment>
<keyword evidence="5" id="KW-0808">Transferase</keyword>
<feature type="transmembrane region" description="Helical" evidence="13">
    <location>
        <begin position="148"/>
        <end position="170"/>
    </location>
</feature>
<dbReference type="InterPro" id="IPR004299">
    <property type="entry name" value="MBOAT_fam"/>
</dbReference>
<name>A0A913YIB0_EXADI</name>
<evidence type="ECO:0000256" key="7">
    <source>
        <dbReference type="ARBA" id="ARBA00022824"/>
    </source>
</evidence>
<evidence type="ECO:0000256" key="4">
    <source>
        <dbReference type="ARBA" id="ARBA00013244"/>
    </source>
</evidence>
<dbReference type="Pfam" id="PF03062">
    <property type="entry name" value="MBOAT"/>
    <property type="match status" value="1"/>
</dbReference>
<dbReference type="PANTHER" id="PTHR10408">
    <property type="entry name" value="STEROL O-ACYLTRANSFERASE"/>
    <property type="match status" value="1"/>
</dbReference>
<evidence type="ECO:0000256" key="13">
    <source>
        <dbReference type="SAM" id="Phobius"/>
    </source>
</evidence>
<evidence type="ECO:0000256" key="3">
    <source>
        <dbReference type="ARBA" id="ARBA00009010"/>
    </source>
</evidence>
<dbReference type="EC" id="2.3.1.20" evidence="4"/>
<dbReference type="GO" id="GO:0005789">
    <property type="term" value="C:endoplasmic reticulum membrane"/>
    <property type="evidence" value="ECO:0007669"/>
    <property type="project" value="UniProtKB-SubCell"/>
</dbReference>
<keyword evidence="9 13" id="KW-0472">Membrane</keyword>
<dbReference type="KEGG" id="epa:110238682"/>
<keyword evidence="15" id="KW-1185">Reference proteome</keyword>
<dbReference type="PIRSF" id="PIRSF000439">
    <property type="entry name" value="Oat_ACAT_DAG_ARE"/>
    <property type="match status" value="1"/>
</dbReference>
<feature type="transmembrane region" description="Helical" evidence="13">
    <location>
        <begin position="296"/>
        <end position="314"/>
    </location>
</feature>
<feature type="transmembrane region" description="Helical" evidence="13">
    <location>
        <begin position="58"/>
        <end position="82"/>
    </location>
</feature>
<evidence type="ECO:0000313" key="14">
    <source>
        <dbReference type="EnsemblMetazoa" id="XP_028514753.1"/>
    </source>
</evidence>
<reference evidence="14" key="1">
    <citation type="submission" date="2022-11" db="UniProtKB">
        <authorList>
            <consortium name="EnsemblMetazoa"/>
        </authorList>
    </citation>
    <scope>IDENTIFICATION</scope>
</reference>
<sequence>MNTSSNNALKQRQRKSISKEKKLDKCPERKANDYGKRVHHEEASLLNSSSGFDNYRGILNLCIVLLVRAANITLLWYSMLWLKLISYISVNKWHRLGIVKEEEPTKTEQLVKYPDNITHLDLYYFMAAPTLCYEINFPRMKRIRKRFLIRRVVELFFLLGIMGAVVQQWMVPTIKNSLKPIQEMDIFRAVERIMKLAIPNHFLWLLFFYCFFHTLLNITGELLRFADRTFYRDWWNSSTVEYFWQNWNIPAHRWASRHLYKPMIRRGYSKLQAQITVFMLSAFFHEYLVSVPLRMARLWSFMAMLGQIPMAVFIKAFISNPNYGNVVVWCSIILGQPLAIMMYFHDYYVGSLQ</sequence>
<evidence type="ECO:0000256" key="1">
    <source>
        <dbReference type="ARBA" id="ARBA00004477"/>
    </source>
</evidence>
<proteinExistence type="inferred from homology"/>
<evidence type="ECO:0000256" key="9">
    <source>
        <dbReference type="ARBA" id="ARBA00023136"/>
    </source>
</evidence>
<comment type="subcellular location">
    <subcellularLocation>
        <location evidence="1">Endoplasmic reticulum membrane</location>
        <topology evidence="1">Multi-pass membrane protein</topology>
    </subcellularLocation>
</comment>
<dbReference type="InterPro" id="IPR014371">
    <property type="entry name" value="Oat_ACAT_DAG_ARE"/>
</dbReference>
<evidence type="ECO:0000256" key="5">
    <source>
        <dbReference type="ARBA" id="ARBA00022679"/>
    </source>
</evidence>
<comment type="similarity">
    <text evidence="3">Belongs to the membrane-bound acyltransferase family. Sterol o-acyltransferase subfamily.</text>
</comment>
<evidence type="ECO:0000313" key="15">
    <source>
        <dbReference type="Proteomes" id="UP000887567"/>
    </source>
</evidence>
<keyword evidence="6 13" id="KW-0812">Transmembrane</keyword>
<feature type="transmembrane region" description="Helical" evidence="13">
    <location>
        <begin position="271"/>
        <end position="290"/>
    </location>
</feature>
<dbReference type="AlphaFoldDB" id="A0A913YIB0"/>
<dbReference type="OrthoDB" id="10039049at2759"/>
<feature type="region of interest" description="Disordered" evidence="12">
    <location>
        <begin position="1"/>
        <end position="25"/>
    </location>
</feature>
<feature type="transmembrane region" description="Helical" evidence="13">
    <location>
        <begin position="326"/>
        <end position="344"/>
    </location>
</feature>
<dbReference type="Proteomes" id="UP000887567">
    <property type="component" value="Unplaced"/>
</dbReference>
<feature type="transmembrane region" description="Helical" evidence="13">
    <location>
        <begin position="202"/>
        <end position="223"/>
    </location>
</feature>
<keyword evidence="10" id="KW-0012">Acyltransferase</keyword>
<protein>
    <recommendedName>
        <fullName evidence="4">diacylglycerol O-acyltransferase</fullName>
        <ecNumber evidence="4">2.3.1.20</ecNumber>
    </recommendedName>
</protein>
<dbReference type="GeneID" id="110238682"/>
<dbReference type="EnsemblMetazoa" id="XM_028658952.1">
    <property type="protein sequence ID" value="XP_028514753.1"/>
    <property type="gene ID" value="LOC110238682"/>
</dbReference>
<organism evidence="14 15">
    <name type="scientific">Exaiptasia diaphana</name>
    <name type="common">Tropical sea anemone</name>
    <name type="synonym">Aiptasia pulchella</name>
    <dbReference type="NCBI Taxonomy" id="2652724"/>
    <lineage>
        <taxon>Eukaryota</taxon>
        <taxon>Metazoa</taxon>
        <taxon>Cnidaria</taxon>
        <taxon>Anthozoa</taxon>
        <taxon>Hexacorallia</taxon>
        <taxon>Actiniaria</taxon>
        <taxon>Aiptasiidae</taxon>
        <taxon>Exaiptasia</taxon>
    </lineage>
</organism>
<dbReference type="GO" id="GO:0019432">
    <property type="term" value="P:triglyceride biosynthetic process"/>
    <property type="evidence" value="ECO:0007669"/>
    <property type="project" value="TreeGrafter"/>
</dbReference>
<evidence type="ECO:0000256" key="8">
    <source>
        <dbReference type="ARBA" id="ARBA00022989"/>
    </source>
</evidence>
<dbReference type="OMA" id="YPDNITH"/>
<evidence type="ECO:0000256" key="6">
    <source>
        <dbReference type="ARBA" id="ARBA00022692"/>
    </source>
</evidence>
<evidence type="ECO:0000256" key="10">
    <source>
        <dbReference type="ARBA" id="ARBA00023315"/>
    </source>
</evidence>
<evidence type="ECO:0000256" key="12">
    <source>
        <dbReference type="SAM" id="MobiDB-lite"/>
    </source>
</evidence>
<accession>A0A913YIB0</accession>
<keyword evidence="8 13" id="KW-1133">Transmembrane helix</keyword>
<feature type="active site" evidence="11">
    <location>
        <position position="285"/>
    </location>
</feature>
<dbReference type="GO" id="GO:0004144">
    <property type="term" value="F:diacylglycerol O-acyltransferase activity"/>
    <property type="evidence" value="ECO:0007669"/>
    <property type="project" value="UniProtKB-EC"/>
</dbReference>
<evidence type="ECO:0000256" key="11">
    <source>
        <dbReference type="PIRSR" id="PIRSR000439-1"/>
    </source>
</evidence>
<dbReference type="RefSeq" id="XP_028514753.1">
    <property type="nucleotide sequence ID" value="XM_028658952.1"/>
</dbReference>
<dbReference type="PANTHER" id="PTHR10408:SF7">
    <property type="entry name" value="DIACYLGLYCEROL O-ACYLTRANSFERASE 1"/>
    <property type="match status" value="1"/>
</dbReference>
<feature type="compositionally biased region" description="Polar residues" evidence="12">
    <location>
        <begin position="1"/>
        <end position="10"/>
    </location>
</feature>